<evidence type="ECO:0000256" key="2">
    <source>
        <dbReference type="ARBA" id="ARBA00022475"/>
    </source>
</evidence>
<evidence type="ECO:0000256" key="5">
    <source>
        <dbReference type="ARBA" id="ARBA00022989"/>
    </source>
</evidence>
<evidence type="ECO:0000256" key="1">
    <source>
        <dbReference type="ARBA" id="ARBA00004651"/>
    </source>
</evidence>
<evidence type="ECO:0000259" key="9">
    <source>
        <dbReference type="PROSITE" id="PS51352"/>
    </source>
</evidence>
<dbReference type="Gene3D" id="3.40.30.10">
    <property type="entry name" value="Glutaredoxin"/>
    <property type="match status" value="1"/>
</dbReference>
<feature type="transmembrane region" description="Helical" evidence="7">
    <location>
        <begin position="338"/>
        <end position="361"/>
    </location>
</feature>
<proteinExistence type="predicted"/>
<dbReference type="GO" id="GO:0005886">
    <property type="term" value="C:plasma membrane"/>
    <property type="evidence" value="ECO:0007669"/>
    <property type="project" value="UniProtKB-SubCell"/>
</dbReference>
<protein>
    <submittedName>
        <fullName evidence="10">Thiol:disulfide interchange protein</fullName>
    </submittedName>
</protein>
<dbReference type="InterPro" id="IPR013766">
    <property type="entry name" value="Thioredoxin_domain"/>
</dbReference>
<reference evidence="10 11" key="1">
    <citation type="submission" date="2019-02" db="EMBL/GenBank/DDBJ databases">
        <title>Prokaryotic population dynamics and viral predation in marine succession experiment using metagenomics: the confinement effect.</title>
        <authorList>
            <person name="Haro-Moreno J.M."/>
            <person name="Rodriguez-Valera F."/>
            <person name="Lopez-Perez M."/>
        </authorList>
    </citation>
    <scope>NUCLEOTIDE SEQUENCE [LARGE SCALE GENOMIC DNA]</scope>
    <source>
        <strain evidence="10">MED-G157</strain>
    </source>
</reference>
<dbReference type="Proteomes" id="UP000316199">
    <property type="component" value="Unassembled WGS sequence"/>
</dbReference>
<evidence type="ECO:0000256" key="4">
    <source>
        <dbReference type="ARBA" id="ARBA00022748"/>
    </source>
</evidence>
<feature type="domain" description="Thioredoxin" evidence="9">
    <location>
        <begin position="556"/>
        <end position="685"/>
    </location>
</feature>
<keyword evidence="8" id="KW-0732">Signal</keyword>
<feature type="chain" id="PRO_5021795295" evidence="8">
    <location>
        <begin position="23"/>
        <end position="685"/>
    </location>
</feature>
<feature type="transmembrane region" description="Helical" evidence="7">
    <location>
        <begin position="492"/>
        <end position="510"/>
    </location>
</feature>
<gene>
    <name evidence="10" type="ORF">EVA68_08735</name>
</gene>
<keyword evidence="6 7" id="KW-0472">Membrane</keyword>
<feature type="signal peptide" evidence="8">
    <location>
        <begin position="1"/>
        <end position="22"/>
    </location>
</feature>
<dbReference type="PROSITE" id="PS51352">
    <property type="entry name" value="THIOREDOXIN_2"/>
    <property type="match status" value="1"/>
</dbReference>
<comment type="subcellular location">
    <subcellularLocation>
        <location evidence="1">Cell membrane</location>
        <topology evidence="1">Multi-pass membrane protein</topology>
    </subcellularLocation>
</comment>
<accession>A0A520RWQ4</accession>
<evidence type="ECO:0000256" key="7">
    <source>
        <dbReference type="SAM" id="Phobius"/>
    </source>
</evidence>
<dbReference type="InterPro" id="IPR003834">
    <property type="entry name" value="Cyt_c_assmbl_TM_dom"/>
</dbReference>
<name>A0A520RWQ4_9GAMM</name>
<organism evidence="10 11">
    <name type="scientific">OM182 bacterium</name>
    <dbReference type="NCBI Taxonomy" id="2510334"/>
    <lineage>
        <taxon>Bacteria</taxon>
        <taxon>Pseudomonadati</taxon>
        <taxon>Pseudomonadota</taxon>
        <taxon>Gammaproteobacteria</taxon>
        <taxon>OMG group</taxon>
        <taxon>OM182 clade</taxon>
    </lineage>
</organism>
<keyword evidence="2" id="KW-1003">Cell membrane</keyword>
<dbReference type="Pfam" id="PF11412">
    <property type="entry name" value="DsbD_N"/>
    <property type="match status" value="1"/>
</dbReference>
<evidence type="ECO:0000313" key="10">
    <source>
        <dbReference type="EMBL" id="RZO74635.1"/>
    </source>
</evidence>
<comment type="caution">
    <text evidence="10">The sequence shown here is derived from an EMBL/GenBank/DDBJ whole genome shotgun (WGS) entry which is preliminary data.</text>
</comment>
<dbReference type="PANTHER" id="PTHR32234:SF3">
    <property type="entry name" value="SUPPRESSION OF COPPER SENSITIVITY PROTEIN"/>
    <property type="match status" value="1"/>
</dbReference>
<dbReference type="Pfam" id="PF02683">
    <property type="entry name" value="DsbD_TM"/>
    <property type="match status" value="1"/>
</dbReference>
<dbReference type="PANTHER" id="PTHR32234">
    <property type="entry name" value="THIOL:DISULFIDE INTERCHANGE PROTEIN DSBD"/>
    <property type="match status" value="1"/>
</dbReference>
<keyword evidence="5 7" id="KW-1133">Transmembrane helix</keyword>
<dbReference type="AlphaFoldDB" id="A0A520RWQ4"/>
<dbReference type="GO" id="GO:0015035">
    <property type="term" value="F:protein-disulfide reductase activity"/>
    <property type="evidence" value="ECO:0007669"/>
    <property type="project" value="TreeGrafter"/>
</dbReference>
<feature type="transmembrane region" description="Helical" evidence="7">
    <location>
        <begin position="373"/>
        <end position="395"/>
    </location>
</feature>
<keyword evidence="4" id="KW-0201">Cytochrome c-type biogenesis</keyword>
<dbReference type="GO" id="GO:0017004">
    <property type="term" value="P:cytochrome complex assembly"/>
    <property type="evidence" value="ECO:0007669"/>
    <property type="project" value="UniProtKB-KW"/>
</dbReference>
<feature type="transmembrane region" description="Helical" evidence="7">
    <location>
        <begin position="450"/>
        <end position="472"/>
    </location>
</feature>
<feature type="transmembrane region" description="Helical" evidence="7">
    <location>
        <begin position="416"/>
        <end position="444"/>
    </location>
</feature>
<evidence type="ECO:0000256" key="6">
    <source>
        <dbReference type="ARBA" id="ARBA00023136"/>
    </source>
</evidence>
<dbReference type="InterPro" id="IPR035671">
    <property type="entry name" value="DsbD_gamma"/>
</dbReference>
<evidence type="ECO:0000256" key="3">
    <source>
        <dbReference type="ARBA" id="ARBA00022692"/>
    </source>
</evidence>
<dbReference type="InterPro" id="IPR028250">
    <property type="entry name" value="DsbDN"/>
</dbReference>
<evidence type="ECO:0000256" key="8">
    <source>
        <dbReference type="SAM" id="SignalP"/>
    </source>
</evidence>
<keyword evidence="3 7" id="KW-0812">Transmembrane</keyword>
<dbReference type="Pfam" id="PF13899">
    <property type="entry name" value="Thioredoxin_7"/>
    <property type="match status" value="1"/>
</dbReference>
<dbReference type="EMBL" id="SHAG01000070">
    <property type="protein sequence ID" value="RZO74635.1"/>
    <property type="molecule type" value="Genomic_DNA"/>
</dbReference>
<dbReference type="InterPro" id="IPR036249">
    <property type="entry name" value="Thioredoxin-like_sf"/>
</dbReference>
<feature type="transmembrane region" description="Helical" evidence="7">
    <location>
        <begin position="291"/>
        <end position="317"/>
    </location>
</feature>
<dbReference type="SUPFAM" id="SSF52833">
    <property type="entry name" value="Thioredoxin-like"/>
    <property type="match status" value="1"/>
</dbReference>
<dbReference type="CDD" id="cd02953">
    <property type="entry name" value="DsbDgamma"/>
    <property type="match status" value="1"/>
</dbReference>
<dbReference type="GO" id="GO:0045454">
    <property type="term" value="P:cell redox homeostasis"/>
    <property type="evidence" value="ECO:0007669"/>
    <property type="project" value="TreeGrafter"/>
</dbReference>
<evidence type="ECO:0000313" key="11">
    <source>
        <dbReference type="Proteomes" id="UP000316199"/>
    </source>
</evidence>
<feature type="transmembrane region" description="Helical" evidence="7">
    <location>
        <begin position="516"/>
        <end position="533"/>
    </location>
</feature>
<sequence length="685" mass="75603">MRFWNWFCLLFVSCLLQHDLFANEIQAEVHTSVSNKVHTSLISEVKSIEAGQSFWIAVKQIIEPGWHTYWKNAGDVGAPINIYWDLPEGFEASNIQWPYPERIPYGDFTNFGYHDEVILLTEVTPRETIEKAEVEIKARVEWLVCKDVCIPEQANLEIVLPVTSEKDIDERQAPIFAKARLKLPQHAPIKAYLSREREKLQISIALPGLAKNRIKTITYFPFTPNTINNSAAQTFSVNDSEIRLRLLAHEELDNTPSSFEGIIVVGDDVGQGLNTSFVIKPMYSGGIAFDLTLWAAIILAFLGGIILNFMPCVFPVLSIKILSLIETARGGSIKLHALVYFFGVVFSFLGIAIALLFLRAAGEQVGWGFQLQSPIVIGSLAYLFVILGLNLSGLFEIRLSWLGLGDMNASKAGYAASFFTGVLASVVAAPCTAPFMGAALGYAITQSNVVALAVFGSLGAGMATPFCLISFLPGLLKRLPRPGSWMETLRQLLAFPLYASAIWLLWVLGIQTGPTNMLYILSGLLIVIFAIWLSKQFVNLLVRNIIVGSLLLIPVILLGSLHSEPKESAAVGDNSVIPYSEDALQRARNEGAVFVNFTAAWCITCKVNEITVLKTNRVREAFAGKNIKYMEGDWTREDPVITEALERFARTGVPLYLLYPADGGNARILPQILTEGILLRAIDDL</sequence>
<feature type="transmembrane region" description="Helical" evidence="7">
    <location>
        <begin position="540"/>
        <end position="561"/>
    </location>
</feature>